<accession>A0A9P8TG61</accession>
<dbReference type="Proteomes" id="UP000774326">
    <property type="component" value="Unassembled WGS sequence"/>
</dbReference>
<organism evidence="2 3">
    <name type="scientific">Wickerhamomyces pijperi</name>
    <name type="common">Yeast</name>
    <name type="synonym">Pichia pijperi</name>
    <dbReference type="NCBI Taxonomy" id="599730"/>
    <lineage>
        <taxon>Eukaryota</taxon>
        <taxon>Fungi</taxon>
        <taxon>Dikarya</taxon>
        <taxon>Ascomycota</taxon>
        <taxon>Saccharomycotina</taxon>
        <taxon>Saccharomycetes</taxon>
        <taxon>Phaffomycetales</taxon>
        <taxon>Wickerhamomycetaceae</taxon>
        <taxon>Wickerhamomyces</taxon>
    </lineage>
</organism>
<evidence type="ECO:0000313" key="3">
    <source>
        <dbReference type="Proteomes" id="UP000774326"/>
    </source>
</evidence>
<feature type="region of interest" description="Disordered" evidence="1">
    <location>
        <begin position="1"/>
        <end position="20"/>
    </location>
</feature>
<comment type="caution">
    <text evidence="2">The sequence shown here is derived from an EMBL/GenBank/DDBJ whole genome shotgun (WGS) entry which is preliminary data.</text>
</comment>
<gene>
    <name evidence="2" type="ORF">WICPIJ_008976</name>
</gene>
<reference evidence="2" key="2">
    <citation type="submission" date="2021-01" db="EMBL/GenBank/DDBJ databases">
        <authorList>
            <person name="Schikora-Tamarit M.A."/>
        </authorList>
    </citation>
    <scope>NUCLEOTIDE SEQUENCE</scope>
    <source>
        <strain evidence="2">CBS2887</strain>
    </source>
</reference>
<sequence>MRTKILRNNPKIKQNNNGPAKSASFLISGPINPPRGFKTARVFSLICWKLIPISSNNGGSFGYPDVEKAASIPLESSTPELLLLFILPDGANWESIVPCTPPKAGYDVDTGLDEANCDCCCCGI</sequence>
<evidence type="ECO:0000256" key="1">
    <source>
        <dbReference type="SAM" id="MobiDB-lite"/>
    </source>
</evidence>
<dbReference type="AlphaFoldDB" id="A0A9P8TG61"/>
<keyword evidence="3" id="KW-1185">Reference proteome</keyword>
<reference evidence="2" key="1">
    <citation type="journal article" date="2021" name="Open Biol.">
        <title>Shared evolutionary footprints suggest mitochondrial oxidative damage underlies multiple complex I losses in fungi.</title>
        <authorList>
            <person name="Schikora-Tamarit M.A."/>
            <person name="Marcet-Houben M."/>
            <person name="Nosek J."/>
            <person name="Gabaldon T."/>
        </authorList>
    </citation>
    <scope>NUCLEOTIDE SEQUENCE</scope>
    <source>
        <strain evidence="2">CBS2887</strain>
    </source>
</reference>
<dbReference type="EMBL" id="JAEUBG010005163">
    <property type="protein sequence ID" value="KAH3677569.1"/>
    <property type="molecule type" value="Genomic_DNA"/>
</dbReference>
<proteinExistence type="predicted"/>
<name>A0A9P8TG61_WICPI</name>
<protein>
    <submittedName>
        <fullName evidence="2">Uncharacterized protein</fullName>
    </submittedName>
</protein>
<evidence type="ECO:0000313" key="2">
    <source>
        <dbReference type="EMBL" id="KAH3677569.1"/>
    </source>
</evidence>